<dbReference type="PANTHER" id="PTHR46302">
    <property type="entry name" value="DOUBLECORTIN DOMAIN-CONTAINING PROTEIN 1"/>
    <property type="match status" value="1"/>
</dbReference>
<evidence type="ECO:0000256" key="2">
    <source>
        <dbReference type="SAM" id="MobiDB-lite"/>
    </source>
</evidence>
<dbReference type="InterPro" id="IPR057424">
    <property type="entry name" value="Ubiquitin_DCDC1"/>
</dbReference>
<proteinExistence type="predicted"/>
<evidence type="ECO:0000259" key="3">
    <source>
        <dbReference type="Pfam" id="PF24478"/>
    </source>
</evidence>
<evidence type="ECO:0000313" key="5">
    <source>
        <dbReference type="EMBL" id="KAK7099479.1"/>
    </source>
</evidence>
<evidence type="ECO:0000256" key="1">
    <source>
        <dbReference type="SAM" id="Coils"/>
    </source>
</evidence>
<keyword evidence="6" id="KW-1185">Reference proteome</keyword>
<dbReference type="GO" id="GO:0008017">
    <property type="term" value="F:microtubule binding"/>
    <property type="evidence" value="ECO:0007669"/>
    <property type="project" value="InterPro"/>
</dbReference>
<feature type="region of interest" description="Disordered" evidence="2">
    <location>
        <begin position="1874"/>
        <end position="1895"/>
    </location>
</feature>
<feature type="region of interest" description="Disordered" evidence="2">
    <location>
        <begin position="1"/>
        <end position="52"/>
    </location>
</feature>
<name>A0AAN9B695_9CAEN</name>
<keyword evidence="1" id="KW-0175">Coiled coil</keyword>
<dbReference type="InterPro" id="IPR043188">
    <property type="entry name" value="DCDC1"/>
</dbReference>
<dbReference type="PANTHER" id="PTHR46302:SF3">
    <property type="entry name" value="DOUBLECORTIN DOMAIN-CONTAINING PROTEIN 1"/>
    <property type="match status" value="1"/>
</dbReference>
<feature type="region of interest" description="Disordered" evidence="2">
    <location>
        <begin position="1100"/>
        <end position="1131"/>
    </location>
</feature>
<feature type="domain" description="DCDC1 second doublecortin-like" evidence="3">
    <location>
        <begin position="306"/>
        <end position="408"/>
    </location>
</feature>
<dbReference type="InterPro" id="IPR036572">
    <property type="entry name" value="Doublecortin_dom_sf"/>
</dbReference>
<dbReference type="Pfam" id="PF25510">
    <property type="entry name" value="Ubiquitin_DCDC1"/>
    <property type="match status" value="1"/>
</dbReference>
<dbReference type="SUPFAM" id="SSF50370">
    <property type="entry name" value="Ricin B-like lectins"/>
    <property type="match status" value="2"/>
</dbReference>
<organism evidence="5 6">
    <name type="scientific">Littorina saxatilis</name>
    <dbReference type="NCBI Taxonomy" id="31220"/>
    <lineage>
        <taxon>Eukaryota</taxon>
        <taxon>Metazoa</taxon>
        <taxon>Spiralia</taxon>
        <taxon>Lophotrochozoa</taxon>
        <taxon>Mollusca</taxon>
        <taxon>Gastropoda</taxon>
        <taxon>Caenogastropoda</taxon>
        <taxon>Littorinimorpha</taxon>
        <taxon>Littorinoidea</taxon>
        <taxon>Littorinidae</taxon>
        <taxon>Littorina</taxon>
    </lineage>
</organism>
<protein>
    <recommendedName>
        <fullName evidence="7">Doublecortin domain-containing protein 5</fullName>
    </recommendedName>
</protein>
<evidence type="ECO:0000259" key="4">
    <source>
        <dbReference type="Pfam" id="PF25510"/>
    </source>
</evidence>
<dbReference type="GO" id="GO:0030496">
    <property type="term" value="C:midbody"/>
    <property type="evidence" value="ECO:0007669"/>
    <property type="project" value="TreeGrafter"/>
</dbReference>
<feature type="compositionally biased region" description="Basic and acidic residues" evidence="2">
    <location>
        <begin position="1573"/>
        <end position="1583"/>
    </location>
</feature>
<comment type="caution">
    <text evidence="5">The sequence shown here is derived from an EMBL/GenBank/DDBJ whole genome shotgun (WGS) entry which is preliminary data.</text>
</comment>
<dbReference type="EMBL" id="JBAMIC010000012">
    <property type="protein sequence ID" value="KAK7099479.1"/>
    <property type="molecule type" value="Genomic_DNA"/>
</dbReference>
<dbReference type="Proteomes" id="UP001374579">
    <property type="component" value="Unassembled WGS sequence"/>
</dbReference>
<feature type="compositionally biased region" description="Basic and acidic residues" evidence="2">
    <location>
        <begin position="76"/>
        <end position="89"/>
    </location>
</feature>
<dbReference type="CDD" id="cd17158">
    <property type="entry name" value="DCX3_DCDC5"/>
    <property type="match status" value="1"/>
</dbReference>
<feature type="compositionally biased region" description="Low complexity" evidence="2">
    <location>
        <begin position="21"/>
        <end position="39"/>
    </location>
</feature>
<feature type="compositionally biased region" description="Basic and acidic residues" evidence="2">
    <location>
        <begin position="1591"/>
        <end position="1608"/>
    </location>
</feature>
<feature type="domain" description="DCDC1 second doublecortin-like" evidence="3">
    <location>
        <begin position="1439"/>
        <end position="1505"/>
    </location>
</feature>
<dbReference type="GO" id="GO:0035556">
    <property type="term" value="P:intracellular signal transduction"/>
    <property type="evidence" value="ECO:0007669"/>
    <property type="project" value="InterPro"/>
</dbReference>
<feature type="region of interest" description="Disordered" evidence="2">
    <location>
        <begin position="76"/>
        <end position="97"/>
    </location>
</feature>
<evidence type="ECO:0008006" key="7">
    <source>
        <dbReference type="Google" id="ProtNLM"/>
    </source>
</evidence>
<dbReference type="InterPro" id="IPR035992">
    <property type="entry name" value="Ricin_B-like_lectins"/>
</dbReference>
<dbReference type="PROSITE" id="PS50231">
    <property type="entry name" value="RICIN_B_LECTIN"/>
    <property type="match status" value="2"/>
</dbReference>
<dbReference type="InterPro" id="IPR056415">
    <property type="entry name" value="DCX2_DCDC1"/>
</dbReference>
<dbReference type="GO" id="GO:1902412">
    <property type="term" value="P:regulation of mitotic cytokinesis"/>
    <property type="evidence" value="ECO:0007669"/>
    <property type="project" value="InterPro"/>
</dbReference>
<accession>A0AAN9B695</accession>
<dbReference type="SUPFAM" id="SSF89837">
    <property type="entry name" value="Doublecortin (DC)"/>
    <property type="match status" value="5"/>
</dbReference>
<feature type="region of interest" description="Disordered" evidence="2">
    <location>
        <begin position="1546"/>
        <end position="1608"/>
    </location>
</feature>
<gene>
    <name evidence="5" type="ORF">V1264_003614</name>
</gene>
<sequence length="1895" mass="214753">MAADRNTAKTSTFSIQMKLDSGSGHRSTRPSSGRPSSSRPTERETLQRGSHLFNRAKSGLVSYEDLLVAQYLEEMKKQKSVEPRPERELPPSPYLQRLPHANLMHGKMARKHRRPYSASTATISARSSKPKIDAKFIADESMWDPATPRDGHYSRFSRPASAPIRRYRPTSGISVGSGRSRRTRPGSAKSIFKRQPRTITVCAFKNGTRDVFVHACAPNLKILLEFVTEKLGLGFAARRMFLEDGVEIFRGQDIPPHSDVYISTGEGYKDPFGPTKKNLIVRQGAKWNLKGIILPEGGKKRSKHRMPKRVKDLAHTNNMRIIVYLNGKSSEPHEVVVEPHKFDEFLQACTARLELRRFAKKAYDWEGNEITDLEDTPVLDDCLQSKGGQVRGPLWISTGERFSPLGTQEFLLNIKQVIKEKLRNVQFYKKEVETALDNDTENVTLPSVKAMKSEELYFALDEAETEISQLKSVVKQLDERLKNVKEEADKEEEMGASYRMTHIQEVKADDRLVGRRGLRLKVYENGSNEGEFVYYFNLREAARGVGDKQKLLQRLLDELSMTRRSDNSQPRLTAVAQRLYNKFGKEITDVWSLEYDQEVWVSWGEPFISPFTYCLEVFYNKAVKGTSTDGADHILRDPMVDPEIMALTKDHTKWEASMGFPVMFEEEAALQSKAIQENVDFQKEHMELDRRATFLLLKDNNKVVMYPELALNEKPRRGHSESQLWVISKSGLIYNKGIPQLCLTVSDTRMEGRLFGRETAVEGFVVSLQKKMTGNPSQIWSFATNGTVSSEAYPQLALTYLGNKFGDDESYNENKPQGLLSGMRAYLIITDHLSKKDAVYQRFGVKQERFDNLGQWKHTDVANPEWNKQALSWPVKQDGELNEKYDWPMEGFLQAFAPPLQKSKKDSGFTVLPQRLMVVKNGESGQSEAVAVVGPNLTTMLKQAARDKKPEKGKKNRAPDEIETEIDSLNIHCMDYSVHELEFVMFLDSCTMLLHLPSAARRLFDENGQELFSLQGLKRDQVVFVSCGEGWTDPKLTREEQQRRVLLSQLAADVGKIKQYCSQRDPHDFVLEVEGSLAVGSRLVLGKLWSRRQAEEEQQAQQQQLAELESSRCSSDMQDLAESEDTSGMTAHERAHLLSEQRANALKWPWERVVNIATSFDASDMEAQKYSDRNLYDKFKPKPPPSVPRDINQQLVYEDGYIASAANRNLVLAACFQEGRNSEVILAKRLPDDISQRWLILDNGEIRSRYNQKQVLSVTFPSDLETRGETRSNSLDGCVITLQNRRVNQFGHAHQRWRYDAETGYITAFHTDLPDKEITAASMSDVCTFAIAGAVEIDQPGYKAEADKRKGNKTILVCLSCARAMRGRFRLEALPPGTPFSCAMGEAKKHRLPQMGSFRVLNGKVDLSTHEAEITLQSWEEQLDNLRQETASHIYNKINAARTVTTVKVMAYKNGEGRMRPGEIVCGSTVEGILNQCTTRLGLNTASRRLYSEDGTILLDIDDIVEYAITQYRNALADKLEALLDKDGQRGDVNLEADNRDAEARLEQMQQAAREHKPALANVDLFSEDAEDNERGEGDPSERAEEEEAEEGSKDMREDGKGDSMEDNKIARRREELLSRVELPPLDVILRYPIEVWVSSGKSFVAPEIVESKEENRRKKRAVQSKVCLELDVEKHCLRQMKGRRFKDRSPGRYRSTLSEKQPVVLEGHWQDATIAEHDKHHSVNKLQGHLGEILSNHKRDRSHIVGINMSGPLYKQPVMKRILAYPNGDSPEHAQMVWGETMTELLDNTTLKLALWKKARCFYTEDGKRIETIDDIQPEQLLCASTGKAFIKPQSVRTAVEIRANWGRARKQYGPQATDIGVKIQKNPKVGVDPFGPPELALPLTGGKQTESTA</sequence>
<feature type="coiled-coil region" evidence="1">
    <location>
        <begin position="418"/>
        <end position="494"/>
    </location>
</feature>
<feature type="region of interest" description="Disordered" evidence="2">
    <location>
        <begin position="166"/>
        <end position="190"/>
    </location>
</feature>
<evidence type="ECO:0000313" key="6">
    <source>
        <dbReference type="Proteomes" id="UP001374579"/>
    </source>
</evidence>
<reference evidence="5 6" key="1">
    <citation type="submission" date="2024-02" db="EMBL/GenBank/DDBJ databases">
        <title>Chromosome-scale genome assembly of the rough periwinkle Littorina saxatilis.</title>
        <authorList>
            <person name="De Jode A."/>
            <person name="Faria R."/>
            <person name="Formenti G."/>
            <person name="Sims Y."/>
            <person name="Smith T.P."/>
            <person name="Tracey A."/>
            <person name="Wood J.M.D."/>
            <person name="Zagrodzka Z.B."/>
            <person name="Johannesson K."/>
            <person name="Butlin R.K."/>
            <person name="Leder E.H."/>
        </authorList>
    </citation>
    <scope>NUCLEOTIDE SEQUENCE [LARGE SCALE GENOMIC DNA]</scope>
    <source>
        <strain evidence="5">Snail1</strain>
        <tissue evidence="5">Muscle</tissue>
    </source>
</reference>
<feature type="domain" description="Doublecortin" evidence="4">
    <location>
        <begin position="517"/>
        <end position="608"/>
    </location>
</feature>
<dbReference type="Pfam" id="PF24478">
    <property type="entry name" value="DCX2_DCDC1"/>
    <property type="match status" value="2"/>
</dbReference>